<comment type="caution">
    <text evidence="2">The sequence shown here is derived from an EMBL/GenBank/DDBJ whole genome shotgun (WGS) entry which is preliminary data.</text>
</comment>
<dbReference type="Proteomes" id="UP000011991">
    <property type="component" value="Unassembled WGS sequence"/>
</dbReference>
<dbReference type="Gene3D" id="2.40.128.110">
    <property type="entry name" value="Lipid/polyisoprenoid-binding, YceI-like"/>
    <property type="match status" value="1"/>
</dbReference>
<dbReference type="AlphaFoldDB" id="M5RTP4"/>
<dbReference type="PANTHER" id="PTHR34406:SF1">
    <property type="entry name" value="PROTEIN YCEI"/>
    <property type="match status" value="1"/>
</dbReference>
<dbReference type="EMBL" id="ANOG01000812">
    <property type="protein sequence ID" value="EMI17319.1"/>
    <property type="molecule type" value="Genomic_DNA"/>
</dbReference>
<dbReference type="InterPro" id="IPR007372">
    <property type="entry name" value="Lipid/polyisoprenoid-bd_YceI"/>
</dbReference>
<dbReference type="SUPFAM" id="SSF101874">
    <property type="entry name" value="YceI-like"/>
    <property type="match status" value="1"/>
</dbReference>
<evidence type="ECO:0000313" key="3">
    <source>
        <dbReference type="Proteomes" id="UP000011991"/>
    </source>
</evidence>
<proteinExistence type="predicted"/>
<dbReference type="PATRIC" id="fig|1265738.3.peg.5757"/>
<dbReference type="Pfam" id="PF04264">
    <property type="entry name" value="YceI"/>
    <property type="match status" value="1"/>
</dbReference>
<dbReference type="InterPro" id="IPR036761">
    <property type="entry name" value="TTHA0802/YceI-like_sf"/>
</dbReference>
<gene>
    <name evidence="2" type="ORF">RMSM_05757</name>
</gene>
<evidence type="ECO:0000259" key="1">
    <source>
        <dbReference type="SMART" id="SM00867"/>
    </source>
</evidence>
<dbReference type="SMART" id="SM00867">
    <property type="entry name" value="YceI"/>
    <property type="match status" value="1"/>
</dbReference>
<evidence type="ECO:0000313" key="2">
    <source>
        <dbReference type="EMBL" id="EMI17319.1"/>
    </source>
</evidence>
<keyword evidence="3" id="KW-1185">Reference proteome</keyword>
<organism evidence="2 3">
    <name type="scientific">Rhodopirellula maiorica SM1</name>
    <dbReference type="NCBI Taxonomy" id="1265738"/>
    <lineage>
        <taxon>Bacteria</taxon>
        <taxon>Pseudomonadati</taxon>
        <taxon>Planctomycetota</taxon>
        <taxon>Planctomycetia</taxon>
        <taxon>Pirellulales</taxon>
        <taxon>Pirellulaceae</taxon>
        <taxon>Novipirellula</taxon>
    </lineage>
</organism>
<feature type="domain" description="Lipid/polyisoprenoid-binding YceI-like" evidence="1">
    <location>
        <begin position="59"/>
        <end position="221"/>
    </location>
</feature>
<accession>M5RTP4</accession>
<reference evidence="2 3" key="1">
    <citation type="journal article" date="2013" name="Mar. Genomics">
        <title>Expression of sulfatases in Rhodopirellula baltica and the diversity of sulfatases in the genus Rhodopirellula.</title>
        <authorList>
            <person name="Wegner C.E."/>
            <person name="Richter-Heitmann T."/>
            <person name="Klindworth A."/>
            <person name="Klockow C."/>
            <person name="Richter M."/>
            <person name="Achstetter T."/>
            <person name="Glockner F.O."/>
            <person name="Harder J."/>
        </authorList>
    </citation>
    <scope>NUCLEOTIDE SEQUENCE [LARGE SCALE GENOMIC DNA]</scope>
    <source>
        <strain evidence="2 3">SM1</strain>
    </source>
</reference>
<protein>
    <submittedName>
        <fullName evidence="2">Lipid/polyisoprenoid-binding, YceI-like protein</fullName>
    </submittedName>
</protein>
<name>M5RTP4_9BACT</name>
<sequence length="223" mass="24858">MAGTLWTMTFHRFTPSFPLQSIPPMIRSLFFHHLFASALALILAVTFSADTHRCSAADEYDYDLVHSSVSFKARHLDISWIHGRFNDVAGKFSLDRETPANSTFSLTIKADSVDTANAARDEHLRQPDYFDTKQFPTITFRSTSVKPIKGGYEVKGDFTMHGTTNEITLVLMGGKEHDIKGKKLVAFSTELSLKRSDYGFDKNAIGPIGDTALIMIDCEGVKK</sequence>
<dbReference type="PANTHER" id="PTHR34406">
    <property type="entry name" value="PROTEIN YCEI"/>
    <property type="match status" value="1"/>
</dbReference>